<feature type="signal peptide" evidence="1">
    <location>
        <begin position="1"/>
        <end position="25"/>
    </location>
</feature>
<name>A0A9D9EBW3_9SPIR</name>
<evidence type="ECO:0008006" key="4">
    <source>
        <dbReference type="Google" id="ProtNLM"/>
    </source>
</evidence>
<organism evidence="2 3">
    <name type="scientific">Candidatus Aphodenecus pullistercoris</name>
    <dbReference type="NCBI Taxonomy" id="2840669"/>
    <lineage>
        <taxon>Bacteria</taxon>
        <taxon>Pseudomonadati</taxon>
        <taxon>Spirochaetota</taxon>
        <taxon>Spirochaetia</taxon>
        <taxon>Spirochaetales</taxon>
        <taxon>Candidatus Aphodenecus</taxon>
    </lineage>
</organism>
<gene>
    <name evidence="2" type="ORF">IAC42_01535</name>
</gene>
<evidence type="ECO:0000313" key="3">
    <source>
        <dbReference type="Proteomes" id="UP000823633"/>
    </source>
</evidence>
<evidence type="ECO:0000313" key="2">
    <source>
        <dbReference type="EMBL" id="MBO8442434.1"/>
    </source>
</evidence>
<keyword evidence="1" id="KW-0732">Signal</keyword>
<sequence>MRNSKLSIIMVALTVVLLSSCASYTSEYFVNGQSYALQDSSQFRQPADPENLAENEVFVGWELQGTDGIYTNWQMTPEYNARFDAVIDRYIDFYVGDEVWASVKASEFANPGVPTAPADNLQFVGWVPEGAENPVENWTTPPRDVNVYHAKFVNTVKFYDNGVLVDTQLVTDFADPGVPVAPSTDVVFAGWCPVGTEEAITDWSVAPEGVDEVYARYVDKVYFYLDGNLWTVLRADQFTNPGDPVPRDIPRGYEFAGWVAETDYATYIDWTTLPDDVRRFDAMLTSTTVASGMDSANEQLRLNLAKNTQVLGPITVEETYEIVGDQVRIGGIGYKDILAAAIEAYPDADQVVDIITDYETHTADSDYGTITFQTASYTGIAIAIE</sequence>
<dbReference type="PROSITE" id="PS51257">
    <property type="entry name" value="PROKAR_LIPOPROTEIN"/>
    <property type="match status" value="1"/>
</dbReference>
<evidence type="ECO:0000256" key="1">
    <source>
        <dbReference type="SAM" id="SignalP"/>
    </source>
</evidence>
<feature type="chain" id="PRO_5039523294" description="InlB B-repeat-containing protein" evidence="1">
    <location>
        <begin position="26"/>
        <end position="385"/>
    </location>
</feature>
<dbReference type="AlphaFoldDB" id="A0A9D9EBW3"/>
<reference evidence="2" key="2">
    <citation type="journal article" date="2021" name="PeerJ">
        <title>Extensive microbial diversity within the chicken gut microbiome revealed by metagenomics and culture.</title>
        <authorList>
            <person name="Gilroy R."/>
            <person name="Ravi A."/>
            <person name="Getino M."/>
            <person name="Pursley I."/>
            <person name="Horton D.L."/>
            <person name="Alikhan N.F."/>
            <person name="Baker D."/>
            <person name="Gharbi K."/>
            <person name="Hall N."/>
            <person name="Watson M."/>
            <person name="Adriaenssens E.M."/>
            <person name="Foster-Nyarko E."/>
            <person name="Jarju S."/>
            <person name="Secka A."/>
            <person name="Antonio M."/>
            <person name="Oren A."/>
            <person name="Chaudhuri R.R."/>
            <person name="La Ragione R."/>
            <person name="Hildebrand F."/>
            <person name="Pallen M.J."/>
        </authorList>
    </citation>
    <scope>NUCLEOTIDE SEQUENCE</scope>
    <source>
        <strain evidence="2">11167</strain>
    </source>
</reference>
<dbReference type="EMBL" id="JADIMU010000012">
    <property type="protein sequence ID" value="MBO8442434.1"/>
    <property type="molecule type" value="Genomic_DNA"/>
</dbReference>
<protein>
    <recommendedName>
        <fullName evidence="4">InlB B-repeat-containing protein</fullName>
    </recommendedName>
</protein>
<comment type="caution">
    <text evidence="2">The sequence shown here is derived from an EMBL/GenBank/DDBJ whole genome shotgun (WGS) entry which is preliminary data.</text>
</comment>
<proteinExistence type="predicted"/>
<accession>A0A9D9EBW3</accession>
<dbReference type="Proteomes" id="UP000823633">
    <property type="component" value="Unassembled WGS sequence"/>
</dbReference>
<reference evidence="2" key="1">
    <citation type="submission" date="2020-10" db="EMBL/GenBank/DDBJ databases">
        <authorList>
            <person name="Gilroy R."/>
        </authorList>
    </citation>
    <scope>NUCLEOTIDE SEQUENCE</scope>
    <source>
        <strain evidence="2">11167</strain>
    </source>
</reference>